<proteinExistence type="inferred from homology"/>
<evidence type="ECO:0000313" key="4">
    <source>
        <dbReference type="Proteomes" id="UP001164705"/>
    </source>
</evidence>
<dbReference type="KEGG" id="lnu:N7U66_06685"/>
<dbReference type="Gene3D" id="3.40.30.10">
    <property type="entry name" value="Glutaredoxin"/>
    <property type="match status" value="1"/>
</dbReference>
<name>A0A9E8MZA2_9FLAO</name>
<dbReference type="RefSeq" id="WP_267677828.1">
    <property type="nucleotide sequence ID" value="NZ_CP113088.1"/>
</dbReference>
<comment type="similarity">
    <text evidence="1 2">Belongs to the ArsC family.</text>
</comment>
<dbReference type="AlphaFoldDB" id="A0A9E8MZA2"/>
<dbReference type="EMBL" id="CP113088">
    <property type="protein sequence ID" value="WAC03252.1"/>
    <property type="molecule type" value="Genomic_DNA"/>
</dbReference>
<accession>A0A9E8MZA2</accession>
<evidence type="ECO:0000256" key="2">
    <source>
        <dbReference type="PROSITE-ProRule" id="PRU01282"/>
    </source>
</evidence>
<evidence type="ECO:0008006" key="5">
    <source>
        <dbReference type="Google" id="ProtNLM"/>
    </source>
</evidence>
<dbReference type="InterPro" id="IPR036249">
    <property type="entry name" value="Thioredoxin-like_sf"/>
</dbReference>
<keyword evidence="4" id="KW-1185">Reference proteome</keyword>
<protein>
    <recommendedName>
        <fullName evidence="5">Arsenate reductase</fullName>
    </recommendedName>
</protein>
<organism evidence="3 4">
    <name type="scientific">Lacinutrix neustonica</name>
    <dbReference type="NCBI Taxonomy" id="2980107"/>
    <lineage>
        <taxon>Bacteria</taxon>
        <taxon>Pseudomonadati</taxon>
        <taxon>Bacteroidota</taxon>
        <taxon>Flavobacteriia</taxon>
        <taxon>Flavobacteriales</taxon>
        <taxon>Flavobacteriaceae</taxon>
        <taxon>Lacinutrix</taxon>
    </lineage>
</organism>
<evidence type="ECO:0000313" key="3">
    <source>
        <dbReference type="EMBL" id="WAC03252.1"/>
    </source>
</evidence>
<dbReference type="Proteomes" id="UP001164705">
    <property type="component" value="Chromosome"/>
</dbReference>
<sequence length="149" mass="16983">MGTIATDERQTTLFYNSETSLGKQTHAYVYGLDKNLQAIDISKTKVTGTQWATIAENLDLSISNLINTEHPDFKSEYDDTTSFDDNDWIKVLHAHPKCLKAPVLIFQKNYFLVDTPSEVERIIKVKAEGFDAEILIETCVFYNTKLKSR</sequence>
<gene>
    <name evidence="3" type="ORF">N7U66_06685</name>
</gene>
<dbReference type="PROSITE" id="PS51353">
    <property type="entry name" value="ARSC"/>
    <property type="match status" value="1"/>
</dbReference>
<evidence type="ECO:0000256" key="1">
    <source>
        <dbReference type="ARBA" id="ARBA00007198"/>
    </source>
</evidence>
<dbReference type="SUPFAM" id="SSF52833">
    <property type="entry name" value="Thioredoxin-like"/>
    <property type="match status" value="1"/>
</dbReference>
<reference evidence="3" key="1">
    <citation type="submission" date="2022-11" db="EMBL/GenBank/DDBJ databases">
        <title>Lacinutrix neustonica HL-RS19T sp. nov., isolated from the surface microlayer sample of brackish Lake Shihwa.</title>
        <authorList>
            <person name="Choi J.Y."/>
            <person name="Hwang C.Y."/>
        </authorList>
    </citation>
    <scope>NUCLEOTIDE SEQUENCE</scope>
    <source>
        <strain evidence="3">HL-RS19</strain>
    </source>
</reference>
<dbReference type="InterPro" id="IPR006660">
    <property type="entry name" value="Arsenate_reductase-like"/>
</dbReference>